<reference evidence="3" key="1">
    <citation type="submission" date="2022-08" db="UniProtKB">
        <authorList>
            <consortium name="EnsemblMetazoa"/>
        </authorList>
    </citation>
    <scope>IDENTIFICATION</scope>
    <source>
        <strain evidence="3">05x7-T-G4-1.051#20</strain>
    </source>
</reference>
<dbReference type="PANTHER" id="PTHR43157">
    <property type="entry name" value="PHOSPHATIDYLINOSITOL-GLYCAN BIOSYNTHESIS CLASS F PROTEIN-RELATED"/>
    <property type="match status" value="1"/>
</dbReference>
<dbReference type="PROSITE" id="PS51257">
    <property type="entry name" value="PROKAR_LIPOPROTEIN"/>
    <property type="match status" value="1"/>
</dbReference>
<dbReference type="PANTHER" id="PTHR43157:SF31">
    <property type="entry name" value="PHOSPHATIDYLINOSITOL-GLYCAN BIOSYNTHESIS CLASS F PROTEIN"/>
    <property type="match status" value="1"/>
</dbReference>
<dbReference type="InterPro" id="IPR036291">
    <property type="entry name" value="NAD(P)-bd_dom_sf"/>
</dbReference>
<accession>A0A8W8IKB7</accession>
<evidence type="ECO:0000256" key="2">
    <source>
        <dbReference type="RuleBase" id="RU000363"/>
    </source>
</evidence>
<dbReference type="Pfam" id="PF00106">
    <property type="entry name" value="adh_short"/>
    <property type="match status" value="1"/>
</dbReference>
<comment type="similarity">
    <text evidence="2">Belongs to the short-chain dehydrogenases/reductases (SDR) family.</text>
</comment>
<dbReference type="SUPFAM" id="SSF51735">
    <property type="entry name" value="NAD(P)-binding Rossmann-fold domains"/>
    <property type="match status" value="1"/>
</dbReference>
<dbReference type="GO" id="GO:0016491">
    <property type="term" value="F:oxidoreductase activity"/>
    <property type="evidence" value="ECO:0007669"/>
    <property type="project" value="UniProtKB-KW"/>
</dbReference>
<dbReference type="OMA" id="MFTFELA"/>
<evidence type="ECO:0000256" key="1">
    <source>
        <dbReference type="ARBA" id="ARBA00023002"/>
    </source>
</evidence>
<dbReference type="PRINTS" id="PR00080">
    <property type="entry name" value="SDRFAMILY"/>
</dbReference>
<proteinExistence type="inferred from homology"/>
<dbReference type="InterPro" id="IPR002347">
    <property type="entry name" value="SDR_fam"/>
</dbReference>
<keyword evidence="4" id="KW-1185">Reference proteome</keyword>
<sequence length="320" mass="35489">MGLVLSRTTETTALCVGLGLYACMYLYVKLHKGKCHSKKNLEGKTIIVTGANSGIGFETALDLAKRNGRVILACRNLERGEAARNKIVQLSGNTDVVCRRVDLSVMSSIRKFVDVIKEEEGNVDILINNAGVLTFEKIFTEEGLELTFATNHFGPFLLTTLLIDLLKRSRGRVVNVGSSASVIGKVDCGNLRAEKEFSQLQYHNSKTANLLFTKELARREPGDVLVCYVHPGVVRTDAFRKMPLLFKILAYTVFRVLTKSPEEGAQPVLFCALDDSVQTGGYYMDCALYDHTMWVPKCAYDTGLAKKLWETTERILSECG</sequence>
<evidence type="ECO:0008006" key="5">
    <source>
        <dbReference type="Google" id="ProtNLM"/>
    </source>
</evidence>
<name>A0A8W8IKB7_MAGGI</name>
<dbReference type="CDD" id="cd05327">
    <property type="entry name" value="retinol-DH_like_SDR_c_like"/>
    <property type="match status" value="1"/>
</dbReference>
<organism evidence="3 4">
    <name type="scientific">Magallana gigas</name>
    <name type="common">Pacific oyster</name>
    <name type="synonym">Crassostrea gigas</name>
    <dbReference type="NCBI Taxonomy" id="29159"/>
    <lineage>
        <taxon>Eukaryota</taxon>
        <taxon>Metazoa</taxon>
        <taxon>Spiralia</taxon>
        <taxon>Lophotrochozoa</taxon>
        <taxon>Mollusca</taxon>
        <taxon>Bivalvia</taxon>
        <taxon>Autobranchia</taxon>
        <taxon>Pteriomorphia</taxon>
        <taxon>Ostreida</taxon>
        <taxon>Ostreoidea</taxon>
        <taxon>Ostreidae</taxon>
        <taxon>Magallana</taxon>
    </lineage>
</organism>
<keyword evidence="1" id="KW-0560">Oxidoreductase</keyword>
<dbReference type="OrthoDB" id="191139at2759"/>
<dbReference type="EnsemblMetazoa" id="G14712.1">
    <property type="protein sequence ID" value="G14712.1:cds"/>
    <property type="gene ID" value="G14712"/>
</dbReference>
<protein>
    <recommendedName>
        <fullName evidence="5">Retinol dehydrogenase 11</fullName>
    </recommendedName>
</protein>
<evidence type="ECO:0000313" key="3">
    <source>
        <dbReference type="EnsemblMetazoa" id="G14712.1:cds"/>
    </source>
</evidence>
<evidence type="ECO:0000313" key="4">
    <source>
        <dbReference type="Proteomes" id="UP000005408"/>
    </source>
</evidence>
<dbReference type="PRINTS" id="PR00081">
    <property type="entry name" value="GDHRDH"/>
</dbReference>
<dbReference type="Proteomes" id="UP000005408">
    <property type="component" value="Unassembled WGS sequence"/>
</dbReference>
<dbReference type="Gene3D" id="3.40.50.720">
    <property type="entry name" value="NAD(P)-binding Rossmann-like Domain"/>
    <property type="match status" value="1"/>
</dbReference>
<dbReference type="AlphaFoldDB" id="A0A8W8IKB7"/>